<feature type="region of interest" description="Disordered" evidence="2">
    <location>
        <begin position="336"/>
        <end position="358"/>
    </location>
</feature>
<organism evidence="3 4">
    <name type="scientific">Hypothenemus hampei</name>
    <name type="common">Coffee berry borer</name>
    <dbReference type="NCBI Taxonomy" id="57062"/>
    <lineage>
        <taxon>Eukaryota</taxon>
        <taxon>Metazoa</taxon>
        <taxon>Ecdysozoa</taxon>
        <taxon>Arthropoda</taxon>
        <taxon>Hexapoda</taxon>
        <taxon>Insecta</taxon>
        <taxon>Pterygota</taxon>
        <taxon>Neoptera</taxon>
        <taxon>Endopterygota</taxon>
        <taxon>Coleoptera</taxon>
        <taxon>Polyphaga</taxon>
        <taxon>Cucujiformia</taxon>
        <taxon>Curculionidae</taxon>
        <taxon>Scolytinae</taxon>
        <taxon>Hypothenemus</taxon>
    </lineage>
</organism>
<gene>
    <name evidence="3" type="ORF">ABEB36_002995</name>
</gene>
<protein>
    <submittedName>
        <fullName evidence="3">Uncharacterized protein</fullName>
    </submittedName>
</protein>
<evidence type="ECO:0000256" key="1">
    <source>
        <dbReference type="SAM" id="Coils"/>
    </source>
</evidence>
<keyword evidence="4" id="KW-1185">Reference proteome</keyword>
<evidence type="ECO:0000313" key="4">
    <source>
        <dbReference type="Proteomes" id="UP001566132"/>
    </source>
</evidence>
<sequence length="377" mass="42961">MSPEVNGNPPSVTKRKKNREKKPLPEAMHNFDLNMPSCNYFPVNQYPYRNFNISEIPNPYYSFMNCPNPAEPMSLPIYPVNYQGYTCPGSVASISNISRHSTLSNYTYNIQTDMPDYMSLPLVNADANDDSKRRFSDPGLPNDSDSVSTSYEEIIQKMQQQICALKDSNNRLSREVMEIRIELNLLKQQQSTTRHYDREYEPGMLADVIREVREAARVREDALLARVKHLIEEKHISVNQINLTSEKNRNNDRICKLEEQMKAITIGNSSRQDDAVCNLSTSMLSLSEEKNQSARQVLDLEREALELRRELQDTRAKKDETEQKLKRLSSLFHSRNDVVSTSDPSEDGKTSVDSLSTVTTSSLTTPRVILSGPVTNL</sequence>
<comment type="caution">
    <text evidence="3">The sequence shown here is derived from an EMBL/GenBank/DDBJ whole genome shotgun (WGS) entry which is preliminary data.</text>
</comment>
<name>A0ABD1F9I9_HYPHA</name>
<dbReference type="EMBL" id="JBDJPC010000002">
    <property type="protein sequence ID" value="KAL1513604.1"/>
    <property type="molecule type" value="Genomic_DNA"/>
</dbReference>
<keyword evidence="1" id="KW-0175">Coiled coil</keyword>
<evidence type="ECO:0000313" key="3">
    <source>
        <dbReference type="EMBL" id="KAL1513604.1"/>
    </source>
</evidence>
<feature type="region of interest" description="Disordered" evidence="2">
    <location>
        <begin position="1"/>
        <end position="21"/>
    </location>
</feature>
<accession>A0ABD1F9I9</accession>
<dbReference type="Proteomes" id="UP001566132">
    <property type="component" value="Unassembled WGS sequence"/>
</dbReference>
<feature type="coiled-coil region" evidence="1">
    <location>
        <begin position="283"/>
        <end position="331"/>
    </location>
</feature>
<dbReference type="AlphaFoldDB" id="A0ABD1F9I9"/>
<evidence type="ECO:0000256" key="2">
    <source>
        <dbReference type="SAM" id="MobiDB-lite"/>
    </source>
</evidence>
<proteinExistence type="predicted"/>
<reference evidence="3 4" key="1">
    <citation type="submission" date="2024-05" db="EMBL/GenBank/DDBJ databases">
        <title>Genetic variation in Jamaican populations of the coffee berry borer (Hypothenemus hampei).</title>
        <authorList>
            <person name="Errbii M."/>
            <person name="Myrie A."/>
        </authorList>
    </citation>
    <scope>NUCLEOTIDE SEQUENCE [LARGE SCALE GENOMIC DNA]</scope>
    <source>
        <strain evidence="3">JA-Hopewell-2020-01-JO</strain>
        <tissue evidence="3">Whole body</tissue>
    </source>
</reference>